<dbReference type="Proteomes" id="UP000694867">
    <property type="component" value="Unplaced"/>
</dbReference>
<evidence type="ECO:0000256" key="1">
    <source>
        <dbReference type="SAM" id="MobiDB-lite"/>
    </source>
</evidence>
<protein>
    <submittedName>
        <fullName evidence="3">Diacylglycerol kinase kappa-like</fullName>
    </submittedName>
</protein>
<keyword evidence="2" id="KW-1185">Reference proteome</keyword>
<name>A0AAJ7PAJ4_9ACAR</name>
<accession>A0AAJ7PAJ4</accession>
<gene>
    <name evidence="3" type="primary">LOC108864740</name>
</gene>
<proteinExistence type="predicted"/>
<dbReference type="GeneID" id="108864740"/>
<dbReference type="AlphaFoldDB" id="A0AAJ7PAJ4"/>
<dbReference type="RefSeq" id="XP_018496464.1">
    <property type="nucleotide sequence ID" value="XM_018640948.1"/>
</dbReference>
<sequence length="164" mass="17973">MNTFKVNDPVWVHFPFRKIGQSDKLQGPYFGPFKIMRRKGPETFIVEPEPHATLPGPRTKAQVVHSTRLKMVQRPAPATRHGGVSDPAPEPAPDPPEPAPDPPEPASNLLDITSDPAADQAEDTAIDPQNDPTDGAPIEDEATVSSPRYPSRTRKAPQRFADPF</sequence>
<organism evidence="2 3">
    <name type="scientific">Galendromus occidentalis</name>
    <name type="common">western predatory mite</name>
    <dbReference type="NCBI Taxonomy" id="34638"/>
    <lineage>
        <taxon>Eukaryota</taxon>
        <taxon>Metazoa</taxon>
        <taxon>Ecdysozoa</taxon>
        <taxon>Arthropoda</taxon>
        <taxon>Chelicerata</taxon>
        <taxon>Arachnida</taxon>
        <taxon>Acari</taxon>
        <taxon>Parasitiformes</taxon>
        <taxon>Mesostigmata</taxon>
        <taxon>Gamasina</taxon>
        <taxon>Phytoseioidea</taxon>
        <taxon>Phytoseiidae</taxon>
        <taxon>Typhlodrominae</taxon>
        <taxon>Galendromus</taxon>
    </lineage>
</organism>
<evidence type="ECO:0000313" key="3">
    <source>
        <dbReference type="RefSeq" id="XP_018496464.1"/>
    </source>
</evidence>
<feature type="compositionally biased region" description="Pro residues" evidence="1">
    <location>
        <begin position="88"/>
        <end position="105"/>
    </location>
</feature>
<reference evidence="3" key="1">
    <citation type="submission" date="2025-08" db="UniProtKB">
        <authorList>
            <consortium name="RefSeq"/>
        </authorList>
    </citation>
    <scope>IDENTIFICATION</scope>
</reference>
<feature type="region of interest" description="Disordered" evidence="1">
    <location>
        <begin position="53"/>
        <end position="164"/>
    </location>
</feature>
<dbReference type="KEGG" id="goe:108864740"/>
<evidence type="ECO:0000313" key="2">
    <source>
        <dbReference type="Proteomes" id="UP000694867"/>
    </source>
</evidence>